<keyword evidence="5" id="KW-1185">Reference proteome</keyword>
<dbReference type="Pfam" id="PF17782">
    <property type="entry name" value="WHD_DprA"/>
    <property type="match status" value="1"/>
</dbReference>
<dbReference type="InterPro" id="IPR036388">
    <property type="entry name" value="WH-like_DNA-bd_sf"/>
</dbReference>
<dbReference type="STRING" id="1498499.EP47_04025"/>
<dbReference type="Proteomes" id="UP000054422">
    <property type="component" value="Unassembled WGS sequence"/>
</dbReference>
<evidence type="ECO:0000313" key="4">
    <source>
        <dbReference type="EMBL" id="KGP64228.1"/>
    </source>
</evidence>
<dbReference type="InterPro" id="IPR057666">
    <property type="entry name" value="DrpA_SLOG"/>
</dbReference>
<proteinExistence type="inferred from homology"/>
<gene>
    <name evidence="4" type="ORF">EP47_04025</name>
</gene>
<reference evidence="4 5" key="1">
    <citation type="submission" date="2014-05" db="EMBL/GenBank/DDBJ databases">
        <authorList>
            <person name="Rizzardi K."/>
            <person name="Winiecka-Krusnell J."/>
            <person name="Ramliden M."/>
            <person name="Alm E."/>
            <person name="Andersson S."/>
            <person name="Byfors S."/>
        </authorList>
    </citation>
    <scope>NUCLEOTIDE SEQUENCE [LARGE SCALE GENOMIC DNA]</scope>
    <source>
        <strain evidence="4 5">LEGN</strain>
    </source>
</reference>
<name>A0A0A2T9X0_9GAMM</name>
<dbReference type="Gene3D" id="3.40.50.450">
    <property type="match status" value="1"/>
</dbReference>
<dbReference type="InterPro" id="IPR041614">
    <property type="entry name" value="DprA_WH"/>
</dbReference>
<evidence type="ECO:0000259" key="3">
    <source>
        <dbReference type="Pfam" id="PF17782"/>
    </source>
</evidence>
<dbReference type="OrthoDB" id="9785707at2"/>
<dbReference type="EMBL" id="JNCF01000003">
    <property type="protein sequence ID" value="KGP64228.1"/>
    <property type="molecule type" value="Genomic_DNA"/>
</dbReference>
<dbReference type="GO" id="GO:0009294">
    <property type="term" value="P:DNA-mediated transformation"/>
    <property type="evidence" value="ECO:0007669"/>
    <property type="project" value="InterPro"/>
</dbReference>
<dbReference type="RefSeq" id="WP_035886902.1">
    <property type="nucleotide sequence ID" value="NZ_JNCF01000003.1"/>
</dbReference>
<dbReference type="SUPFAM" id="SSF102405">
    <property type="entry name" value="MCP/YpsA-like"/>
    <property type="match status" value="1"/>
</dbReference>
<comment type="similarity">
    <text evidence="1">Belongs to the DprA/Smf family.</text>
</comment>
<evidence type="ECO:0000259" key="2">
    <source>
        <dbReference type="Pfam" id="PF02481"/>
    </source>
</evidence>
<accession>A0A0A2T9X0</accession>
<protein>
    <submittedName>
        <fullName evidence="4">DNA-binding protein</fullName>
    </submittedName>
</protein>
<dbReference type="PANTHER" id="PTHR43022:SF1">
    <property type="entry name" value="PROTEIN SMF"/>
    <property type="match status" value="1"/>
</dbReference>
<dbReference type="NCBIfam" id="TIGR00732">
    <property type="entry name" value="dprA"/>
    <property type="match status" value="1"/>
</dbReference>
<evidence type="ECO:0000256" key="1">
    <source>
        <dbReference type="ARBA" id="ARBA00006525"/>
    </source>
</evidence>
<feature type="domain" description="Smf/DprA SLOG" evidence="2">
    <location>
        <begin position="78"/>
        <end position="286"/>
    </location>
</feature>
<dbReference type="GO" id="GO:0003677">
    <property type="term" value="F:DNA binding"/>
    <property type="evidence" value="ECO:0007669"/>
    <property type="project" value="UniProtKB-KW"/>
</dbReference>
<dbReference type="PANTHER" id="PTHR43022">
    <property type="entry name" value="PROTEIN SMF"/>
    <property type="match status" value="1"/>
</dbReference>
<dbReference type="Pfam" id="PF02481">
    <property type="entry name" value="DNA_processg_A"/>
    <property type="match status" value="1"/>
</dbReference>
<comment type="caution">
    <text evidence="4">The sequence shown here is derived from an EMBL/GenBank/DDBJ whole genome shotgun (WGS) entry which is preliminary data.</text>
</comment>
<dbReference type="Gene3D" id="1.10.10.10">
    <property type="entry name" value="Winged helix-like DNA-binding domain superfamily/Winged helix DNA-binding domain"/>
    <property type="match status" value="1"/>
</dbReference>
<dbReference type="InterPro" id="IPR003488">
    <property type="entry name" value="DprA"/>
</dbReference>
<evidence type="ECO:0000313" key="5">
    <source>
        <dbReference type="Proteomes" id="UP000054422"/>
    </source>
</evidence>
<dbReference type="AlphaFoldDB" id="A0A0A2T9X0"/>
<feature type="domain" description="DprA winged helix" evidence="3">
    <location>
        <begin position="299"/>
        <end position="353"/>
    </location>
</feature>
<organism evidence="4 5">
    <name type="scientific">Legionella norrlandica</name>
    <dbReference type="NCBI Taxonomy" id="1498499"/>
    <lineage>
        <taxon>Bacteria</taxon>
        <taxon>Pseudomonadati</taxon>
        <taxon>Pseudomonadota</taxon>
        <taxon>Gammaproteobacteria</taxon>
        <taxon>Legionellales</taxon>
        <taxon>Legionellaceae</taxon>
        <taxon>Legionella</taxon>
    </lineage>
</organism>
<keyword evidence="4" id="KW-0238">DNA-binding</keyword>
<sequence length="361" mass="39762">MNNLRHFLALNRMNKIGPRTVLKLLKKWPDLNLMFQLSGSELEQAGLPPLLAQTIKDFNLDLINADLNWLNSSENHHILTWDSPYYPKLLKEIADPPIVLYAKGQLSALEQPNLAIVGSRNSSITGNENAREFSKELAKYGITIVSGLALGIDAHAHLGCLEARGQTIAVLGTGIDCIYPRRHIKMAEQITENGLLLSEFPLKSPPIAGHFPLRNRIISGLSLCILVIEAAIKSGSLITARMAVEQNRDVLAIPGSIHNPLARGCHYLLQQGAKLVTSVADVLEELRIDHDQVISNKPIFSLASSKENLVKFIGFEITTIDQIVVRSGYSVEQITSELAELELQGAIIAVPGGYIRCEYER</sequence>